<evidence type="ECO:0000259" key="9">
    <source>
        <dbReference type="Pfam" id="PF23559"/>
    </source>
</evidence>
<organism evidence="11">
    <name type="scientific">Triticum aestivum</name>
    <name type="common">Wheat</name>
    <dbReference type="NCBI Taxonomy" id="4565"/>
    <lineage>
        <taxon>Eukaryota</taxon>
        <taxon>Viridiplantae</taxon>
        <taxon>Streptophyta</taxon>
        <taxon>Embryophyta</taxon>
        <taxon>Tracheophyta</taxon>
        <taxon>Spermatophyta</taxon>
        <taxon>Magnoliopsida</taxon>
        <taxon>Liliopsida</taxon>
        <taxon>Poales</taxon>
        <taxon>Poaceae</taxon>
        <taxon>BOP clade</taxon>
        <taxon>Pooideae</taxon>
        <taxon>Triticodae</taxon>
        <taxon>Triticeae</taxon>
        <taxon>Triticinae</taxon>
        <taxon>Triticum</taxon>
    </lineage>
</organism>
<feature type="domain" description="Disease resistance N-terminal" evidence="8">
    <location>
        <begin position="9"/>
        <end position="85"/>
    </location>
</feature>
<evidence type="ECO:0000259" key="8">
    <source>
        <dbReference type="Pfam" id="PF18052"/>
    </source>
</evidence>
<dbReference type="Gramene" id="TraesPARA_EIv1.0_1152550.1">
    <property type="protein sequence ID" value="TraesPARA_EIv1.0_1152550.1.CDS"/>
    <property type="gene ID" value="TraesPARA_EIv1.0_1152550"/>
</dbReference>
<dbReference type="Gramene" id="TraesCS3D03G0948200.1">
    <property type="protein sequence ID" value="TraesCS3D03G0948200.1.CDS"/>
    <property type="gene ID" value="TraesCS3D03G0948200"/>
</dbReference>
<dbReference type="FunFam" id="1.10.10.10:FF:000322">
    <property type="entry name" value="Probable disease resistance protein At1g63360"/>
    <property type="match status" value="1"/>
</dbReference>
<dbReference type="Proteomes" id="UP000019116">
    <property type="component" value="Chromosome 3D"/>
</dbReference>
<dbReference type="Pfam" id="PF23559">
    <property type="entry name" value="WHD_DRP"/>
    <property type="match status" value="1"/>
</dbReference>
<evidence type="ECO:0000313" key="11">
    <source>
        <dbReference type="EnsemblPlants" id="TraesCS3D02G430800.1"/>
    </source>
</evidence>
<dbReference type="Gramene" id="TraesMAC3D03G01964370.1">
    <property type="protein sequence ID" value="TraesMAC3D03G01964370.1"/>
    <property type="gene ID" value="TraesMAC3D03G01964370"/>
</dbReference>
<reference evidence="11" key="2">
    <citation type="submission" date="2018-10" db="UniProtKB">
        <authorList>
            <consortium name="EnsemblPlants"/>
        </authorList>
    </citation>
    <scope>IDENTIFICATION</scope>
</reference>
<dbReference type="OMA" id="IEVIWIN"/>
<dbReference type="STRING" id="4565.A0A3B6H4E9"/>
<dbReference type="Gramene" id="TraesSTA3D03G01960420.1">
    <property type="protein sequence ID" value="TraesSTA3D03G01960420.1"/>
    <property type="gene ID" value="TraesSTA3D03G01960420"/>
</dbReference>
<dbReference type="GO" id="GO:0009626">
    <property type="term" value="P:plant-type hypersensitive response"/>
    <property type="evidence" value="ECO:0007669"/>
    <property type="project" value="UniProtKB-ARBA"/>
</dbReference>
<dbReference type="EnsemblPlants" id="TraesCS3D02G430800.1">
    <property type="protein sequence ID" value="TraesCS3D02G430800.1"/>
    <property type="gene ID" value="TraesCS3D02G430800"/>
</dbReference>
<keyword evidence="4" id="KW-0547">Nucleotide-binding</keyword>
<dbReference type="InterPro" id="IPR036388">
    <property type="entry name" value="WH-like_DNA-bd_sf"/>
</dbReference>
<dbReference type="CDD" id="cd14798">
    <property type="entry name" value="RX-CC_like"/>
    <property type="match status" value="1"/>
</dbReference>
<proteinExistence type="inferred from homology"/>
<evidence type="ECO:0000313" key="12">
    <source>
        <dbReference type="Proteomes" id="UP000019116"/>
    </source>
</evidence>
<evidence type="ECO:0000259" key="10">
    <source>
        <dbReference type="Pfam" id="PF23598"/>
    </source>
</evidence>
<keyword evidence="12" id="KW-1185">Reference proteome</keyword>
<feature type="domain" description="Disease resistance R13L4/SHOC-2-like LRR" evidence="10">
    <location>
        <begin position="870"/>
        <end position="1196"/>
    </location>
</feature>
<dbReference type="SMR" id="A0A3B6H4E9"/>
<dbReference type="GO" id="GO:0002758">
    <property type="term" value="P:innate immune response-activating signaling pathway"/>
    <property type="evidence" value="ECO:0007669"/>
    <property type="project" value="UniProtKB-ARBA"/>
</dbReference>
<dbReference type="SUPFAM" id="SSF52058">
    <property type="entry name" value="L domain-like"/>
    <property type="match status" value="2"/>
</dbReference>
<reference evidence="11" key="1">
    <citation type="submission" date="2018-08" db="EMBL/GenBank/DDBJ databases">
        <authorList>
            <person name="Rossello M."/>
        </authorList>
    </citation>
    <scope>NUCLEOTIDE SEQUENCE [LARGE SCALE GENOMIC DNA]</scope>
    <source>
        <strain evidence="11">cv. Chinese Spring</strain>
    </source>
</reference>
<dbReference type="Gramene" id="TraesSYM3D03G01989830.1">
    <property type="protein sequence ID" value="TraesSYM3D03G01989830.1"/>
    <property type="gene ID" value="TraesSYM3D03G01989830"/>
</dbReference>
<dbReference type="Gramene" id="TraesLDM3D03G01963670.1">
    <property type="protein sequence ID" value="TraesLDM3D03G01963670.1"/>
    <property type="gene ID" value="TraesLDM3D03G01963670"/>
</dbReference>
<evidence type="ECO:0000256" key="1">
    <source>
        <dbReference type="ARBA" id="ARBA00008894"/>
    </source>
</evidence>
<accession>A0A3B6H4E9</accession>
<evidence type="ECO:0000256" key="5">
    <source>
        <dbReference type="ARBA" id="ARBA00022821"/>
    </source>
</evidence>
<comment type="similarity">
    <text evidence="1">Belongs to the disease resistance NB-LRR family.</text>
</comment>
<evidence type="ECO:0000256" key="7">
    <source>
        <dbReference type="SAM" id="MobiDB-lite"/>
    </source>
</evidence>
<dbReference type="InterPro" id="IPR058922">
    <property type="entry name" value="WHD_DRP"/>
</dbReference>
<dbReference type="Gene3D" id="3.80.10.10">
    <property type="entry name" value="Ribonuclease Inhibitor"/>
    <property type="match status" value="2"/>
</dbReference>
<dbReference type="Gene3D" id="1.10.10.10">
    <property type="entry name" value="Winged helix-like DNA-binding domain superfamily/Winged helix DNA-binding domain"/>
    <property type="match status" value="1"/>
</dbReference>
<dbReference type="Gramene" id="TraesRN3D0100990500.1">
    <property type="protein sequence ID" value="TraesRN3D0100990500.1"/>
    <property type="gene ID" value="TraesRN3D0100990500"/>
</dbReference>
<dbReference type="InterPro" id="IPR038005">
    <property type="entry name" value="RX-like_CC"/>
</dbReference>
<feature type="region of interest" description="Disordered" evidence="7">
    <location>
        <begin position="448"/>
        <end position="471"/>
    </location>
</feature>
<dbReference type="InterPro" id="IPR055414">
    <property type="entry name" value="LRR_R13L4/SHOC2-like"/>
</dbReference>
<dbReference type="OrthoDB" id="688479at2759"/>
<evidence type="ECO:0000256" key="2">
    <source>
        <dbReference type="ARBA" id="ARBA00022614"/>
    </source>
</evidence>
<protein>
    <submittedName>
        <fullName evidence="11">Uncharacterized protein</fullName>
    </submittedName>
</protein>
<sequence>MAELAAGAVRSLLVVIRSEARLLRGVGNDMQFIKEEMESMKSFLEHLARWAPPGGGEHNEQVCSWMNQVRLLAQDCSNCIDVYLSRGNPDVHRAREGLAGCIWWASWLVHKLVAQHHTAEQLRLLKERAREIGARRLRYGVEVLDNSGKGLWPPTATSSSSLRAAAEGGYATTDENEDNKEEDGDGQLVRTMATGGHSGPRAYNEPRTLDDYVKGKLWEWADGVPANAGKTLSMVVVAVAPYTYQDLLALVQKNWLLNQNPKGGYHRIVVVDIPAVHHNSKMLRVKEVLFYILRELKHAQSNPQEQGTQGQVEENYLDPWELYIRRLKIDEEKKRAIALLQIKENIKEMKLDLDVLLQLLLQAASQQDEKGKNKDMHRLLAWDKNNIIVKKLKEHMEAEEKEKLEEETTAKHMGVEGEATAKHMEEAGEVTCKHMKEGEGEVTIHGEEEEEAGGGGGETTKHMEEEGGGEIKSQQTTWIELDEAQYVHILQKLFPKRSSNKPLQAQDRSLDKQATKTTTATLGEHQIKKLIHDAKEDILRELQQDKYDKNEPGAPDQNPETVSEKTFTCFVDHMMHKMKPEFEEQLKIKGLVDEIKHNLNYLPDLDNYERPLFILKVDELMDVSTWEDTRNALSLLNCRADLMIVTATKDIQLAKQYCYPQREPIDYSLAGPYHDALLELTGQQKNGDSYDPQIFHDILYECEPHELCMKIFIHALYANPKRRDEELVKLHSTLRALPTTSFNNIAKVMFKFSYKDLPKEYKSCLLYLAIFPPRHKIRQSTLITRWVVEGLISKEDWPSSVRQANRCFDALVGRCLVYPADIDTTGNVKSCVVGDPVHGFITTIAKKQHIVETGLSHHLARHFSIFNNLQLRSYDGIDKYFQQLSSSKVSLLKVLDLEGCRCFIGKNQRYLKDICYKMLLLKYLSLRRTDIRKLPIEICNLRELEVLDIRETMVPPYATASILLLKLKRLLASDPRNFGSTPWIPHRIGKMVNIEVLFNVKAHQSHDLKDIGKLRQLRKLGVVIDDKDSHLKNLLETISDLHECLRSLSITAIPIATPWEWEGTPYSAELPDGIGSLLENHPKILESLSIRGTTQKGRLLPLFIKGDKNELAKVTLCHTLLSQDDLKVLAKLPKLRCIRLQHIACTESMLNFKKDEFRCLKYLLVEGSALTNITFEHGAAKELEKMVLSFTGIGSISGVDFLPKFKELEMNNSFCGSLLSSFDNAKQIAKLTLCGTLLEQDALQLLTKKPNIRCLVLLDESFGGTQNEITLEKDEFLWLNLLVVDCSAITKIVFNSGSAPRLEKIVWSSSTSLSGIDKPPRLKELEFNGDQVPDEVMEAIKNHKNNPSLKLNGPETQD</sequence>
<evidence type="ECO:0000256" key="4">
    <source>
        <dbReference type="ARBA" id="ARBA00022741"/>
    </source>
</evidence>
<dbReference type="InterPro" id="IPR032675">
    <property type="entry name" value="LRR_dom_sf"/>
</dbReference>
<feature type="domain" description="Disease resistance protein winged helix" evidence="9">
    <location>
        <begin position="770"/>
        <end position="840"/>
    </location>
</feature>
<keyword evidence="5" id="KW-0611">Plant defense</keyword>
<evidence type="ECO:0000256" key="6">
    <source>
        <dbReference type="ARBA" id="ARBA00023054"/>
    </source>
</evidence>
<keyword evidence="6" id="KW-0175">Coiled coil</keyword>
<dbReference type="Gramene" id="TraesKAR3D01G0394550.1">
    <property type="protein sequence ID" value="cds.TraesKAR3D01G0394550.1"/>
    <property type="gene ID" value="TraesKAR3D01G0394550"/>
</dbReference>
<dbReference type="InterPro" id="IPR041118">
    <property type="entry name" value="Rx_N"/>
</dbReference>
<keyword evidence="2" id="KW-0433">Leucine-rich repeat</keyword>
<dbReference type="Gene3D" id="1.20.5.4130">
    <property type="match status" value="1"/>
</dbReference>
<dbReference type="PANTHER" id="PTHR23155:SF1062">
    <property type="entry name" value="OS11G0579400 PROTEIN"/>
    <property type="match status" value="1"/>
</dbReference>
<feature type="compositionally biased region" description="Acidic residues" evidence="7">
    <location>
        <begin position="174"/>
        <end position="185"/>
    </location>
</feature>
<dbReference type="Gramene" id="TraesCLE_scaffold_006000_01G000400.1">
    <property type="protein sequence ID" value="TraesCLE_scaffold_006000_01G000400.1"/>
    <property type="gene ID" value="TraesCLE_scaffold_006000_01G000400"/>
</dbReference>
<name>A0A3B6H4E9_WHEAT</name>
<dbReference type="Gramene" id="TraesNOR3D03G01991770.1">
    <property type="protein sequence ID" value="TraesNOR3D03G01991770.1"/>
    <property type="gene ID" value="TraesNOR3D03G01991770"/>
</dbReference>
<dbReference type="Gramene" id="TraesLAC3D03G01907120.1">
    <property type="protein sequence ID" value="TraesLAC3D03G01907120.1"/>
    <property type="gene ID" value="TraesLAC3D03G01907120"/>
</dbReference>
<dbReference type="GO" id="GO:0042742">
    <property type="term" value="P:defense response to bacterium"/>
    <property type="evidence" value="ECO:0007669"/>
    <property type="project" value="UniProtKB-ARBA"/>
</dbReference>
<dbReference type="Pfam" id="PF18052">
    <property type="entry name" value="Rx_N"/>
    <property type="match status" value="1"/>
</dbReference>
<keyword evidence="3" id="KW-0677">Repeat</keyword>
<feature type="region of interest" description="Disordered" evidence="7">
    <location>
        <begin position="150"/>
        <end position="205"/>
    </location>
</feature>
<dbReference type="PANTHER" id="PTHR23155">
    <property type="entry name" value="DISEASE RESISTANCE PROTEIN RP"/>
    <property type="match status" value="1"/>
</dbReference>
<dbReference type="Gramene" id="TraesCS3D02G430800.1">
    <property type="protein sequence ID" value="TraesCS3D02G430800.1"/>
    <property type="gene ID" value="TraesCS3D02G430800"/>
</dbReference>
<dbReference type="Pfam" id="PF23598">
    <property type="entry name" value="LRR_14"/>
    <property type="match status" value="1"/>
</dbReference>
<dbReference type="InterPro" id="IPR044974">
    <property type="entry name" value="Disease_R_plants"/>
</dbReference>
<feature type="compositionally biased region" description="Low complexity" evidence="7">
    <location>
        <begin position="155"/>
        <end position="166"/>
    </location>
</feature>
<evidence type="ECO:0000256" key="3">
    <source>
        <dbReference type="ARBA" id="ARBA00022737"/>
    </source>
</evidence>
<dbReference type="PaxDb" id="4565-Traes_3DL_988A96827.2"/>
<dbReference type="GO" id="GO:0000166">
    <property type="term" value="F:nucleotide binding"/>
    <property type="evidence" value="ECO:0007669"/>
    <property type="project" value="UniProtKB-KW"/>
</dbReference>